<sequence length="358" mass="38590">MLARERDDERRGKSAGEFERTGGGCGSDEVQWAIAYEDDRRPEKADRSETASKPRGKARVSVGIRRVTRREKVLPRGSSLDSFPQRWAFRPSLRVEAQAKKSAIAAQRILGQKLKKARAEGAELDAEVSRLQEQLQSKAAECHLAHQHVTSAQKALHALEVDHQKALFRAAAAAQEERLRAAGKLAELEALVGFRETELRRKGGEAEALRAERKRWRGQSSRVGGGDAARAGTAGQGGRRGQDGICGELPEGEGCSDEPPALTFIQVQLQKAGADESKAEEVRPGDLPAGAEPGPPLPDRRTHPPPLVGRIGGRGRLSIFPRDRMLASLLPSPTFVPAPPPLAASGHGSPFLGSVSRP</sequence>
<feature type="region of interest" description="Disordered" evidence="2">
    <location>
        <begin position="339"/>
        <end position="358"/>
    </location>
</feature>
<accession>A0A1Y1I0Y7</accession>
<feature type="compositionally biased region" description="Basic and acidic residues" evidence="2">
    <location>
        <begin position="37"/>
        <end position="52"/>
    </location>
</feature>
<evidence type="ECO:0000313" key="3">
    <source>
        <dbReference type="EMBL" id="GAQ82447.1"/>
    </source>
</evidence>
<feature type="compositionally biased region" description="Basic and acidic residues" evidence="2">
    <location>
        <begin position="202"/>
        <end position="211"/>
    </location>
</feature>
<evidence type="ECO:0000256" key="2">
    <source>
        <dbReference type="SAM" id="MobiDB-lite"/>
    </source>
</evidence>
<organism evidence="3 4">
    <name type="scientific">Klebsormidium nitens</name>
    <name type="common">Green alga</name>
    <name type="synonym">Ulothrix nitens</name>
    <dbReference type="NCBI Taxonomy" id="105231"/>
    <lineage>
        <taxon>Eukaryota</taxon>
        <taxon>Viridiplantae</taxon>
        <taxon>Streptophyta</taxon>
        <taxon>Klebsormidiophyceae</taxon>
        <taxon>Klebsormidiales</taxon>
        <taxon>Klebsormidiaceae</taxon>
        <taxon>Klebsormidium</taxon>
    </lineage>
</organism>
<feature type="region of interest" description="Disordered" evidence="2">
    <location>
        <begin position="202"/>
        <end position="315"/>
    </location>
</feature>
<feature type="compositionally biased region" description="Basic and acidic residues" evidence="2">
    <location>
        <begin position="273"/>
        <end position="284"/>
    </location>
</feature>
<proteinExistence type="predicted"/>
<dbReference type="AlphaFoldDB" id="A0A1Y1I0Y7"/>
<protein>
    <submittedName>
        <fullName evidence="3">Uncharacterized protein</fullName>
    </submittedName>
</protein>
<evidence type="ECO:0000256" key="1">
    <source>
        <dbReference type="SAM" id="Coils"/>
    </source>
</evidence>
<feature type="compositionally biased region" description="Basic and acidic residues" evidence="2">
    <location>
        <begin position="1"/>
        <end position="20"/>
    </location>
</feature>
<keyword evidence="1" id="KW-0175">Coiled coil</keyword>
<feature type="region of interest" description="Disordered" evidence="2">
    <location>
        <begin position="1"/>
        <end position="64"/>
    </location>
</feature>
<dbReference type="EMBL" id="DF237060">
    <property type="protein sequence ID" value="GAQ82447.1"/>
    <property type="molecule type" value="Genomic_DNA"/>
</dbReference>
<feature type="coiled-coil region" evidence="1">
    <location>
        <begin position="114"/>
        <end position="141"/>
    </location>
</feature>
<name>A0A1Y1I0Y7_KLENI</name>
<reference evidence="3 4" key="1">
    <citation type="journal article" date="2014" name="Nat. Commun.">
        <title>Klebsormidium flaccidum genome reveals primary factors for plant terrestrial adaptation.</title>
        <authorList>
            <person name="Hori K."/>
            <person name="Maruyama F."/>
            <person name="Fujisawa T."/>
            <person name="Togashi T."/>
            <person name="Yamamoto N."/>
            <person name="Seo M."/>
            <person name="Sato S."/>
            <person name="Yamada T."/>
            <person name="Mori H."/>
            <person name="Tajima N."/>
            <person name="Moriyama T."/>
            <person name="Ikeuchi M."/>
            <person name="Watanabe M."/>
            <person name="Wada H."/>
            <person name="Kobayashi K."/>
            <person name="Saito M."/>
            <person name="Masuda T."/>
            <person name="Sasaki-Sekimoto Y."/>
            <person name="Mashiguchi K."/>
            <person name="Awai K."/>
            <person name="Shimojima M."/>
            <person name="Masuda S."/>
            <person name="Iwai M."/>
            <person name="Nobusawa T."/>
            <person name="Narise T."/>
            <person name="Kondo S."/>
            <person name="Saito H."/>
            <person name="Sato R."/>
            <person name="Murakawa M."/>
            <person name="Ihara Y."/>
            <person name="Oshima-Yamada Y."/>
            <person name="Ohtaka K."/>
            <person name="Satoh M."/>
            <person name="Sonobe K."/>
            <person name="Ishii M."/>
            <person name="Ohtani R."/>
            <person name="Kanamori-Sato M."/>
            <person name="Honoki R."/>
            <person name="Miyazaki D."/>
            <person name="Mochizuki H."/>
            <person name="Umetsu J."/>
            <person name="Higashi K."/>
            <person name="Shibata D."/>
            <person name="Kamiya Y."/>
            <person name="Sato N."/>
            <person name="Nakamura Y."/>
            <person name="Tabata S."/>
            <person name="Ida S."/>
            <person name="Kurokawa K."/>
            <person name="Ohta H."/>
        </authorList>
    </citation>
    <scope>NUCLEOTIDE SEQUENCE [LARGE SCALE GENOMIC DNA]</scope>
    <source>
        <strain evidence="3 4">NIES-2285</strain>
    </source>
</reference>
<keyword evidence="4" id="KW-1185">Reference proteome</keyword>
<evidence type="ECO:0000313" key="4">
    <source>
        <dbReference type="Proteomes" id="UP000054558"/>
    </source>
</evidence>
<gene>
    <name evidence="3" type="ORF">KFL_001110240</name>
</gene>
<dbReference type="Proteomes" id="UP000054558">
    <property type="component" value="Unassembled WGS sequence"/>
</dbReference>